<feature type="transmembrane region" description="Helical" evidence="9">
    <location>
        <begin position="362"/>
        <end position="383"/>
    </location>
</feature>
<dbReference type="Proteomes" id="UP000541185">
    <property type="component" value="Unassembled WGS sequence"/>
</dbReference>
<dbReference type="SUPFAM" id="SSF48452">
    <property type="entry name" value="TPR-like"/>
    <property type="match status" value="1"/>
</dbReference>
<dbReference type="EMBL" id="JABBFX010000001">
    <property type="protein sequence ID" value="NML42691.1"/>
    <property type="molecule type" value="Genomic_DNA"/>
</dbReference>
<dbReference type="SUPFAM" id="SSF56112">
    <property type="entry name" value="Protein kinase-like (PK-like)"/>
    <property type="match status" value="1"/>
</dbReference>
<evidence type="ECO:0000256" key="5">
    <source>
        <dbReference type="ARBA" id="ARBA00022777"/>
    </source>
</evidence>
<feature type="region of interest" description="Disordered" evidence="8">
    <location>
        <begin position="914"/>
        <end position="948"/>
    </location>
</feature>
<evidence type="ECO:0000256" key="9">
    <source>
        <dbReference type="SAM" id="Phobius"/>
    </source>
</evidence>
<gene>
    <name evidence="11" type="ORF">HHL11_02940</name>
</gene>
<dbReference type="Gene3D" id="1.25.40.10">
    <property type="entry name" value="Tetratricopeptide repeat domain"/>
    <property type="match status" value="1"/>
</dbReference>
<evidence type="ECO:0000313" key="11">
    <source>
        <dbReference type="EMBL" id="NML42691.1"/>
    </source>
</evidence>
<dbReference type="GO" id="GO:0004674">
    <property type="term" value="F:protein serine/threonine kinase activity"/>
    <property type="evidence" value="ECO:0007669"/>
    <property type="project" value="UniProtKB-KW"/>
</dbReference>
<dbReference type="PROSITE" id="PS00108">
    <property type="entry name" value="PROTEIN_KINASE_ST"/>
    <property type="match status" value="1"/>
</dbReference>
<accession>A0A848GZ76</accession>
<dbReference type="SMART" id="SM00220">
    <property type="entry name" value="S_TKc"/>
    <property type="match status" value="1"/>
</dbReference>
<keyword evidence="2" id="KW-0723">Serine/threonine-protein kinase</keyword>
<dbReference type="CDD" id="cd14014">
    <property type="entry name" value="STKc_PknB_like"/>
    <property type="match status" value="1"/>
</dbReference>
<dbReference type="Pfam" id="PF00069">
    <property type="entry name" value="Pkinase"/>
    <property type="match status" value="1"/>
</dbReference>
<keyword evidence="9" id="KW-0472">Membrane</keyword>
<dbReference type="InterPro" id="IPR011009">
    <property type="entry name" value="Kinase-like_dom_sf"/>
</dbReference>
<keyword evidence="4 7" id="KW-0547">Nucleotide-binding</keyword>
<keyword evidence="3" id="KW-0808">Transferase</keyword>
<reference evidence="11 12" key="1">
    <citation type="submission" date="2020-04" db="EMBL/GenBank/DDBJ databases">
        <title>Ramlibacter sp. G-1-2-2 isolated from soil.</title>
        <authorList>
            <person name="Dahal R.H."/>
        </authorList>
    </citation>
    <scope>NUCLEOTIDE SEQUENCE [LARGE SCALE GENOMIC DNA]</scope>
    <source>
        <strain evidence="11 12">G-1-2-2</strain>
    </source>
</reference>
<keyword evidence="9" id="KW-0812">Transmembrane</keyword>
<feature type="transmembrane region" description="Helical" evidence="9">
    <location>
        <begin position="415"/>
        <end position="433"/>
    </location>
</feature>
<feature type="compositionally biased region" description="Gly residues" evidence="8">
    <location>
        <begin position="939"/>
        <end position="948"/>
    </location>
</feature>
<sequence length="948" mass="101683">MSTSSSATRGKFWRTDWFVGVLVVVAVLVLHWSTDLFATLDRRFYDYASTQSSRQPSDKIAIIAIDDQSLANIGRWPWPRDVQAELIDKLSAAKAKTIVNTVFFFEPQVDRGLPWIRKIKQALPGDATDAGKIIADAEQALDTDAKLAASMQKAGNVLTPSVFVLGEPQGRPDKPLPPAALKSALDENKGYSEPTVSTQQPLDAIANAAAGVGHLNQLNDADGTVRSEPLLVNYYGKAVPSLALLAAAKSLNLGPGDIRLNAGESVQLGKLRVKTDDMAHMRPQFYKVRDGKFPFAIDSFYDVLSGKIPASKYADKIVLIGPTAAGLGSSFPTPGYSGMTPVELLAQTTSSILSEHFIVQPAWGHGLMAAALLLVAGYIVFLLPRLSAGMAGAVTAGAFVVLVGAEYAMLSSSGVWLQLVLPAAVLLIGHLALTTKRFLVTEAGKVKADEESAETNRMMGLALQGQGQLDMAFDRFRRVPLNDEVMANLYNLALDFERKRQFNKAQAVYEHMASFNPKYKDLESKLTRAKNLSETVILGGGGSHPGGTMLLDGGAVEKPMLGRYQVEKELGKGAMGVVYQGRDPKIGRVVAIKTMALSQEFEGEELTDARERFFREAETAGRLQHQNIVTIFDAGEEHDLAYIAMEFLKGRDLVDHCKDGNLLPVPKVLSIVARVAEALAYAHRQNVVHRDIKPANIMYELGTDTVKVTDFGIARITDSSKTKTGLVLGTPSFMSPEQIAGKKVDGRSDLYSLGVMLFQMLTGVLPFRGDSMAELMYKIANEEAPELRMLRPDLPPQLAAVVARALAKKPELRYQDGESLAQDLKAVAAMLAGGPAVAAAQPAMATVQPIVTTAAAEATQTWRPAATDDAGDKTVVMAFDRAPGSPSGLGATFAETQPAFAATVPASAMPGYDAVQKDSAAPQFDKTSVMNRPGANPQDGGGKTGQEP</sequence>
<evidence type="ECO:0000256" key="2">
    <source>
        <dbReference type="ARBA" id="ARBA00022527"/>
    </source>
</evidence>
<feature type="binding site" evidence="7">
    <location>
        <position position="593"/>
    </location>
    <ligand>
        <name>ATP</name>
        <dbReference type="ChEBI" id="CHEBI:30616"/>
    </ligand>
</feature>
<feature type="transmembrane region" description="Helical" evidence="9">
    <location>
        <begin position="390"/>
        <end position="409"/>
    </location>
</feature>
<protein>
    <recommendedName>
        <fullName evidence="1">non-specific serine/threonine protein kinase</fullName>
        <ecNumber evidence="1">2.7.11.1</ecNumber>
    </recommendedName>
</protein>
<dbReference type="InterPro" id="IPR008271">
    <property type="entry name" value="Ser/Thr_kinase_AS"/>
</dbReference>
<keyword evidence="12" id="KW-1185">Reference proteome</keyword>
<evidence type="ECO:0000256" key="6">
    <source>
        <dbReference type="ARBA" id="ARBA00022840"/>
    </source>
</evidence>
<evidence type="ECO:0000256" key="4">
    <source>
        <dbReference type="ARBA" id="ARBA00022741"/>
    </source>
</evidence>
<dbReference type="InterPro" id="IPR007890">
    <property type="entry name" value="CHASE2"/>
</dbReference>
<evidence type="ECO:0000313" key="12">
    <source>
        <dbReference type="Proteomes" id="UP000541185"/>
    </source>
</evidence>
<comment type="caution">
    <text evidence="11">The sequence shown here is derived from an EMBL/GenBank/DDBJ whole genome shotgun (WGS) entry which is preliminary data.</text>
</comment>
<dbReference type="EC" id="2.7.11.1" evidence="1"/>
<dbReference type="Gene3D" id="3.30.200.20">
    <property type="entry name" value="Phosphorylase Kinase, domain 1"/>
    <property type="match status" value="1"/>
</dbReference>
<dbReference type="PANTHER" id="PTHR43289:SF6">
    <property type="entry name" value="SERINE_THREONINE-PROTEIN KINASE NEKL-3"/>
    <property type="match status" value="1"/>
</dbReference>
<evidence type="ECO:0000259" key="10">
    <source>
        <dbReference type="PROSITE" id="PS50011"/>
    </source>
</evidence>
<organism evidence="11 12">
    <name type="scientific">Ramlibacter agri</name>
    <dbReference type="NCBI Taxonomy" id="2728837"/>
    <lineage>
        <taxon>Bacteria</taxon>
        <taxon>Pseudomonadati</taxon>
        <taxon>Pseudomonadota</taxon>
        <taxon>Betaproteobacteria</taxon>
        <taxon>Burkholderiales</taxon>
        <taxon>Comamonadaceae</taxon>
        <taxon>Ramlibacter</taxon>
    </lineage>
</organism>
<proteinExistence type="predicted"/>
<feature type="transmembrane region" description="Helical" evidence="9">
    <location>
        <begin position="750"/>
        <end position="767"/>
    </location>
</feature>
<keyword evidence="6 7" id="KW-0067">ATP-binding</keyword>
<evidence type="ECO:0000256" key="7">
    <source>
        <dbReference type="PROSITE-ProRule" id="PRU10141"/>
    </source>
</evidence>
<keyword evidence="9" id="KW-1133">Transmembrane helix</keyword>
<dbReference type="InterPro" id="IPR000719">
    <property type="entry name" value="Prot_kinase_dom"/>
</dbReference>
<dbReference type="PROSITE" id="PS50011">
    <property type="entry name" value="PROTEIN_KINASE_DOM"/>
    <property type="match status" value="1"/>
</dbReference>
<dbReference type="SMART" id="SM01080">
    <property type="entry name" value="CHASE2"/>
    <property type="match status" value="1"/>
</dbReference>
<keyword evidence="5" id="KW-0418">Kinase</keyword>
<feature type="transmembrane region" description="Helical" evidence="9">
    <location>
        <begin position="12"/>
        <end position="32"/>
    </location>
</feature>
<dbReference type="Pfam" id="PF05226">
    <property type="entry name" value="CHASE2"/>
    <property type="match status" value="1"/>
</dbReference>
<feature type="domain" description="Protein kinase" evidence="10">
    <location>
        <begin position="564"/>
        <end position="831"/>
    </location>
</feature>
<evidence type="ECO:0000256" key="1">
    <source>
        <dbReference type="ARBA" id="ARBA00012513"/>
    </source>
</evidence>
<dbReference type="FunFam" id="1.10.510.10:FF:000021">
    <property type="entry name" value="Serine/threonine protein kinase"/>
    <property type="match status" value="1"/>
</dbReference>
<dbReference type="InterPro" id="IPR017441">
    <property type="entry name" value="Protein_kinase_ATP_BS"/>
</dbReference>
<dbReference type="AlphaFoldDB" id="A0A848GZ76"/>
<evidence type="ECO:0000256" key="3">
    <source>
        <dbReference type="ARBA" id="ARBA00022679"/>
    </source>
</evidence>
<dbReference type="GO" id="GO:0005524">
    <property type="term" value="F:ATP binding"/>
    <property type="evidence" value="ECO:0007669"/>
    <property type="project" value="UniProtKB-UniRule"/>
</dbReference>
<dbReference type="InterPro" id="IPR011990">
    <property type="entry name" value="TPR-like_helical_dom_sf"/>
</dbReference>
<name>A0A848GZ76_9BURK</name>
<dbReference type="PANTHER" id="PTHR43289">
    <property type="entry name" value="MITOGEN-ACTIVATED PROTEIN KINASE KINASE KINASE 20-RELATED"/>
    <property type="match status" value="1"/>
</dbReference>
<dbReference type="RefSeq" id="WP_169416952.1">
    <property type="nucleotide sequence ID" value="NZ_JABBFX010000001.1"/>
</dbReference>
<dbReference type="Gene3D" id="1.10.510.10">
    <property type="entry name" value="Transferase(Phosphotransferase) domain 1"/>
    <property type="match status" value="1"/>
</dbReference>
<evidence type="ECO:0000256" key="8">
    <source>
        <dbReference type="SAM" id="MobiDB-lite"/>
    </source>
</evidence>
<dbReference type="PROSITE" id="PS00107">
    <property type="entry name" value="PROTEIN_KINASE_ATP"/>
    <property type="match status" value="1"/>
</dbReference>